<evidence type="ECO:0000313" key="10">
    <source>
        <dbReference type="EMBL" id="KAH0457016.1"/>
    </source>
</evidence>
<dbReference type="GO" id="GO:0012511">
    <property type="term" value="C:monolayer-surrounded lipid storage body"/>
    <property type="evidence" value="ECO:0007669"/>
    <property type="project" value="InterPro"/>
</dbReference>
<name>A0AAV7GKM6_DENCH</name>
<proteinExistence type="inferred from homology"/>
<keyword evidence="6 9" id="KW-0812">Transmembrane</keyword>
<reference evidence="10 11" key="1">
    <citation type="journal article" date="2021" name="Hortic Res">
        <title>Chromosome-scale assembly of the Dendrobium chrysotoxum genome enhances the understanding of orchid evolution.</title>
        <authorList>
            <person name="Zhang Y."/>
            <person name="Zhang G.Q."/>
            <person name="Zhang D."/>
            <person name="Liu X.D."/>
            <person name="Xu X.Y."/>
            <person name="Sun W.H."/>
            <person name="Yu X."/>
            <person name="Zhu X."/>
            <person name="Wang Z.W."/>
            <person name="Zhao X."/>
            <person name="Zhong W.Y."/>
            <person name="Chen H."/>
            <person name="Yin W.L."/>
            <person name="Huang T."/>
            <person name="Niu S.C."/>
            <person name="Liu Z.J."/>
        </authorList>
    </citation>
    <scope>NUCLEOTIDE SEQUENCE [LARGE SCALE GENOMIC DNA]</scope>
    <source>
        <strain evidence="10">Lindl</strain>
    </source>
</reference>
<evidence type="ECO:0000256" key="7">
    <source>
        <dbReference type="ARBA" id="ARBA00022989"/>
    </source>
</evidence>
<evidence type="ECO:0000256" key="1">
    <source>
        <dbReference type="ARBA" id="ARBA00002582"/>
    </source>
</evidence>
<gene>
    <name evidence="10" type="ORF">IEQ34_014923</name>
</gene>
<evidence type="ECO:0000256" key="2">
    <source>
        <dbReference type="ARBA" id="ARBA00004141"/>
    </source>
</evidence>
<feature type="transmembrane region" description="Helical" evidence="9">
    <location>
        <begin position="37"/>
        <end position="62"/>
    </location>
</feature>
<comment type="similarity">
    <text evidence="4">Belongs to the oleosin family.</text>
</comment>
<accession>A0AAV7GKM6</accession>
<sequence length="138" mass="14692">MADYSRGGDRQGQQDQHPISYQIMKAAAVATMGGSMLLLSGLTLTGTVIVLTVATPLLVIFSPVLLPATIAVVLITGGFLISGVFGVAALLLLSWMYRYVTGKRPVGADEIDKARATIASKARQYKESAQHRIEQVTS</sequence>
<dbReference type="AlphaFoldDB" id="A0AAV7GKM6"/>
<evidence type="ECO:0000256" key="8">
    <source>
        <dbReference type="ARBA" id="ARBA00023136"/>
    </source>
</evidence>
<feature type="transmembrane region" description="Helical" evidence="9">
    <location>
        <begin position="68"/>
        <end position="95"/>
    </location>
</feature>
<organism evidence="10 11">
    <name type="scientific">Dendrobium chrysotoxum</name>
    <name type="common">Orchid</name>
    <dbReference type="NCBI Taxonomy" id="161865"/>
    <lineage>
        <taxon>Eukaryota</taxon>
        <taxon>Viridiplantae</taxon>
        <taxon>Streptophyta</taxon>
        <taxon>Embryophyta</taxon>
        <taxon>Tracheophyta</taxon>
        <taxon>Spermatophyta</taxon>
        <taxon>Magnoliopsida</taxon>
        <taxon>Liliopsida</taxon>
        <taxon>Asparagales</taxon>
        <taxon>Orchidaceae</taxon>
        <taxon>Epidendroideae</taxon>
        <taxon>Malaxideae</taxon>
        <taxon>Dendrobiinae</taxon>
        <taxon>Dendrobium</taxon>
    </lineage>
</organism>
<dbReference type="GO" id="GO:0048608">
    <property type="term" value="P:reproductive structure development"/>
    <property type="evidence" value="ECO:0007669"/>
    <property type="project" value="UniProtKB-ARBA"/>
</dbReference>
<comment type="function">
    <text evidence="1">May have a structural role to stabilize the lipid body during desiccation of the seed by preventing coalescence of the oil. Probably interacts with both lipid and phospholipid moieties of lipid bodies. May also provide recognition signals for specific lipase anchorage in lipolysis during seedling growth.</text>
</comment>
<dbReference type="GO" id="GO:0019915">
    <property type="term" value="P:lipid storage"/>
    <property type="evidence" value="ECO:0007669"/>
    <property type="project" value="TreeGrafter"/>
</dbReference>
<dbReference type="GO" id="GO:0016020">
    <property type="term" value="C:membrane"/>
    <property type="evidence" value="ECO:0007669"/>
    <property type="project" value="UniProtKB-SubCell"/>
</dbReference>
<dbReference type="InterPro" id="IPR000136">
    <property type="entry name" value="Oleosin"/>
</dbReference>
<keyword evidence="8 9" id="KW-0472">Membrane</keyword>
<evidence type="ECO:0008006" key="12">
    <source>
        <dbReference type="Google" id="ProtNLM"/>
    </source>
</evidence>
<evidence type="ECO:0000313" key="11">
    <source>
        <dbReference type="Proteomes" id="UP000775213"/>
    </source>
</evidence>
<keyword evidence="7 9" id="KW-1133">Transmembrane helix</keyword>
<dbReference type="Proteomes" id="UP000775213">
    <property type="component" value="Unassembled WGS sequence"/>
</dbReference>
<comment type="subcellular location">
    <subcellularLocation>
        <location evidence="3">Lipid droplet</location>
    </subcellularLocation>
    <subcellularLocation>
        <location evidence="2">Membrane</location>
        <topology evidence="2">Multi-pass membrane protein</topology>
    </subcellularLocation>
</comment>
<comment type="caution">
    <text evidence="10">The sequence shown here is derived from an EMBL/GenBank/DDBJ whole genome shotgun (WGS) entry which is preliminary data.</text>
</comment>
<protein>
    <recommendedName>
        <fullName evidence="12">Oleosin</fullName>
    </recommendedName>
</protein>
<dbReference type="GO" id="GO:0009791">
    <property type="term" value="P:post-embryonic development"/>
    <property type="evidence" value="ECO:0007669"/>
    <property type="project" value="UniProtKB-ARBA"/>
</dbReference>
<dbReference type="EMBL" id="JAGFBR010000013">
    <property type="protein sequence ID" value="KAH0457016.1"/>
    <property type="molecule type" value="Genomic_DNA"/>
</dbReference>
<evidence type="ECO:0000256" key="5">
    <source>
        <dbReference type="ARBA" id="ARBA00022677"/>
    </source>
</evidence>
<evidence type="ECO:0000256" key="4">
    <source>
        <dbReference type="ARBA" id="ARBA00010858"/>
    </source>
</evidence>
<evidence type="ECO:0000256" key="6">
    <source>
        <dbReference type="ARBA" id="ARBA00022692"/>
    </source>
</evidence>
<dbReference type="PANTHER" id="PTHR33203:SF25">
    <property type="entry name" value="OLEOSIN 18.5 KDA"/>
    <property type="match status" value="1"/>
</dbReference>
<evidence type="ECO:0000256" key="3">
    <source>
        <dbReference type="ARBA" id="ARBA00004502"/>
    </source>
</evidence>
<keyword evidence="11" id="KW-1185">Reference proteome</keyword>
<dbReference type="Pfam" id="PF01277">
    <property type="entry name" value="Oleosin"/>
    <property type="match status" value="1"/>
</dbReference>
<evidence type="ECO:0000256" key="9">
    <source>
        <dbReference type="SAM" id="Phobius"/>
    </source>
</evidence>
<keyword evidence="5" id="KW-0551">Lipid droplet</keyword>
<dbReference type="PANTHER" id="PTHR33203">
    <property type="entry name" value="OLEOSIN"/>
    <property type="match status" value="1"/>
</dbReference>